<name>A0ABT2HYY2_9MICO</name>
<accession>A0ABT2HYY2</accession>
<organism evidence="3 4">
    <name type="scientific">Pseudoclavibacter albus</name>
    <dbReference type="NCBI Taxonomy" id="272241"/>
    <lineage>
        <taxon>Bacteria</taxon>
        <taxon>Bacillati</taxon>
        <taxon>Actinomycetota</taxon>
        <taxon>Actinomycetes</taxon>
        <taxon>Micrococcales</taxon>
        <taxon>Microbacteriaceae</taxon>
        <taxon>Pseudoclavibacter</taxon>
    </lineage>
</organism>
<evidence type="ECO:0000256" key="1">
    <source>
        <dbReference type="SAM" id="MobiDB-lite"/>
    </source>
</evidence>
<dbReference type="InterPro" id="IPR054246">
    <property type="entry name" value="DUF6973"/>
</dbReference>
<keyword evidence="4" id="KW-1185">Reference proteome</keyword>
<feature type="compositionally biased region" description="Basic and acidic residues" evidence="1">
    <location>
        <begin position="119"/>
        <end position="140"/>
    </location>
</feature>
<gene>
    <name evidence="3" type="ORF">M3D15_09325</name>
</gene>
<feature type="region of interest" description="Disordered" evidence="1">
    <location>
        <begin position="110"/>
        <end position="150"/>
    </location>
</feature>
<comment type="caution">
    <text evidence="3">The sequence shown here is derived from an EMBL/GenBank/DDBJ whole genome shotgun (WGS) entry which is preliminary data.</text>
</comment>
<dbReference type="Proteomes" id="UP001525379">
    <property type="component" value="Unassembled WGS sequence"/>
</dbReference>
<protein>
    <recommendedName>
        <fullName evidence="2">DUF6973 domain-containing protein</fullName>
    </recommendedName>
</protein>
<evidence type="ECO:0000313" key="3">
    <source>
        <dbReference type="EMBL" id="MCT2043523.1"/>
    </source>
</evidence>
<feature type="domain" description="DUF6973" evidence="2">
    <location>
        <begin position="52"/>
        <end position="145"/>
    </location>
</feature>
<evidence type="ECO:0000313" key="4">
    <source>
        <dbReference type="Proteomes" id="UP001525379"/>
    </source>
</evidence>
<dbReference type="EMBL" id="JALXSQ010000050">
    <property type="protein sequence ID" value="MCT2043523.1"/>
    <property type="molecule type" value="Genomic_DNA"/>
</dbReference>
<sequence>MQKILEEYQVSDGEMTTWEPGFPFNLATDPIKMTTKEAEMLNDLNLIEQKDFKDVKETAYASADQTFAKTDFTGAETQNDNHNDAYRHAYWNALMTSRFGEGWASDFATAHEQVPGNEPAREAMDLHNNEVGRRIARENPDASPRSSGRS</sequence>
<proteinExistence type="predicted"/>
<reference evidence="3 4" key="1">
    <citation type="submission" date="2022-04" db="EMBL/GenBank/DDBJ databases">
        <title>Human microbiome associated bacterial genomes.</title>
        <authorList>
            <person name="Sandstrom S."/>
            <person name="Salamzade R."/>
            <person name="Kalan L.R."/>
        </authorList>
    </citation>
    <scope>NUCLEOTIDE SEQUENCE [LARGE SCALE GENOMIC DNA]</scope>
    <source>
        <strain evidence="4">p3-SID1799</strain>
    </source>
</reference>
<dbReference type="Pfam" id="PF22322">
    <property type="entry name" value="DUF6973"/>
    <property type="match status" value="1"/>
</dbReference>
<evidence type="ECO:0000259" key="2">
    <source>
        <dbReference type="Pfam" id="PF22322"/>
    </source>
</evidence>
<dbReference type="RefSeq" id="WP_159421664.1">
    <property type="nucleotide sequence ID" value="NZ_JAFDPW010000001.1"/>
</dbReference>